<protein>
    <submittedName>
        <fullName evidence="1">Uncharacterized protein</fullName>
    </submittedName>
</protein>
<proteinExistence type="predicted"/>
<reference evidence="1 2" key="1">
    <citation type="submission" date="2017-04" db="EMBL/GenBank/DDBJ databases">
        <authorList>
            <person name="Afonso C.L."/>
            <person name="Miller P.J."/>
            <person name="Scott M.A."/>
            <person name="Spackman E."/>
            <person name="Goraichik I."/>
            <person name="Dimitrov K.M."/>
            <person name="Suarez D.L."/>
            <person name="Swayne D.E."/>
        </authorList>
    </citation>
    <scope>NUCLEOTIDE SEQUENCE [LARGE SCALE GENOMIC DNA]</scope>
    <source>
        <strain evidence="1">LMG 28154</strain>
    </source>
</reference>
<evidence type="ECO:0000313" key="1">
    <source>
        <dbReference type="EMBL" id="SMG00362.1"/>
    </source>
</evidence>
<sequence length="68" mass="7374">MRPADFRLVAKDDARVDEITMAALNASRVGEVTHVLHAVVSKVVLTTGMREVVDAVLAKAGWRTRGQS</sequence>
<dbReference type="Proteomes" id="UP000198460">
    <property type="component" value="Unassembled WGS sequence"/>
</dbReference>
<accession>A0A238H515</accession>
<dbReference type="AlphaFoldDB" id="A0A238H515"/>
<dbReference type="EMBL" id="FXAN01000053">
    <property type="protein sequence ID" value="SMG00362.1"/>
    <property type="molecule type" value="Genomic_DNA"/>
</dbReference>
<name>A0A238H515_9BURK</name>
<evidence type="ECO:0000313" key="2">
    <source>
        <dbReference type="Proteomes" id="UP000198460"/>
    </source>
</evidence>
<organism evidence="1 2">
    <name type="scientific">Burkholderia singularis</name>
    <dbReference type="NCBI Taxonomy" id="1503053"/>
    <lineage>
        <taxon>Bacteria</taxon>
        <taxon>Pseudomonadati</taxon>
        <taxon>Pseudomonadota</taxon>
        <taxon>Betaproteobacteria</taxon>
        <taxon>Burkholderiales</taxon>
        <taxon>Burkholderiaceae</taxon>
        <taxon>Burkholderia</taxon>
        <taxon>pseudomallei group</taxon>
    </lineage>
</organism>
<gene>
    <name evidence="1" type="ORF">BSIN_3432</name>
</gene>